<dbReference type="EMBL" id="CAIIXF020000002">
    <property type="protein sequence ID" value="CAH1778242.1"/>
    <property type="molecule type" value="Genomic_DNA"/>
</dbReference>
<reference evidence="2" key="1">
    <citation type="submission" date="2022-03" db="EMBL/GenBank/DDBJ databases">
        <authorList>
            <person name="Martin C."/>
        </authorList>
    </citation>
    <scope>NUCLEOTIDE SEQUENCE</scope>
</reference>
<comment type="caution">
    <text evidence="2">The sequence shown here is derived from an EMBL/GenBank/DDBJ whole genome shotgun (WGS) entry which is preliminary data.</text>
</comment>
<accession>A0A8J1TI67</accession>
<organism evidence="2 3">
    <name type="scientific">Owenia fusiformis</name>
    <name type="common">Polychaete worm</name>
    <dbReference type="NCBI Taxonomy" id="6347"/>
    <lineage>
        <taxon>Eukaryota</taxon>
        <taxon>Metazoa</taxon>
        <taxon>Spiralia</taxon>
        <taxon>Lophotrochozoa</taxon>
        <taxon>Annelida</taxon>
        <taxon>Polychaeta</taxon>
        <taxon>Sedentaria</taxon>
        <taxon>Canalipalpata</taxon>
        <taxon>Sabellida</taxon>
        <taxon>Oweniida</taxon>
        <taxon>Oweniidae</taxon>
        <taxon>Owenia</taxon>
    </lineage>
</organism>
<protein>
    <submittedName>
        <fullName evidence="2">Uncharacterized protein</fullName>
    </submittedName>
</protein>
<proteinExistence type="predicted"/>
<evidence type="ECO:0000256" key="1">
    <source>
        <dbReference type="SAM" id="MobiDB-lite"/>
    </source>
</evidence>
<keyword evidence="3" id="KW-1185">Reference proteome</keyword>
<feature type="compositionally biased region" description="Low complexity" evidence="1">
    <location>
        <begin position="242"/>
        <end position="262"/>
    </location>
</feature>
<dbReference type="Proteomes" id="UP000749559">
    <property type="component" value="Unassembled WGS sequence"/>
</dbReference>
<gene>
    <name evidence="2" type="ORF">OFUS_LOCUS5189</name>
</gene>
<evidence type="ECO:0000313" key="3">
    <source>
        <dbReference type="Proteomes" id="UP000749559"/>
    </source>
</evidence>
<sequence>MALTKQEKEALKSQNKMLSKSISDATIKMCTRDIKFKGMLDIDGLIFINHGAKKPDVVVKIHQTVIKPVMAEKKEKASQEQEDDGYFVNKVTPEELKGLQEQQQQQSGQLAGDPQGSLLQEIGQTKTPMFTKKSKAPSNKTLTKHIRNAVVKLCTKNSQFKGNLEIDGLICVSPGDKKKEILVRIHQTIIQNENDTADQANANAGAAVVQTAPQTSDSYFVSKRTSTQSQPPQPPAPPMSQPQPITQHQISHQQPVAQQQVQATQQQQQVTQSQAVIQTPQLHQQPQLHPQPASVVISNTFNVLPNNQYQQNTNTVYQNNIGVPQQNSSFITLDDTTFQNLFTPRPLRPNVHYSHQPIPGTLHPPAFVMEETVITNLGGPIIQRAPQVPQIQMIQEQQTQPATSQQQQQHQQQQEQQHQQQQQQQQQQHMTQQDQQQQQN</sequence>
<feature type="non-terminal residue" evidence="2">
    <location>
        <position position="1"/>
    </location>
</feature>
<dbReference type="AlphaFoldDB" id="A0A8J1TI67"/>
<name>A0A8J1TI67_OWEFU</name>
<dbReference type="OrthoDB" id="6327333at2759"/>
<feature type="region of interest" description="Disordered" evidence="1">
    <location>
        <begin position="392"/>
        <end position="440"/>
    </location>
</feature>
<feature type="region of interest" description="Disordered" evidence="1">
    <location>
        <begin position="219"/>
        <end position="262"/>
    </location>
</feature>
<evidence type="ECO:0000313" key="2">
    <source>
        <dbReference type="EMBL" id="CAH1778242.1"/>
    </source>
</evidence>
<feature type="compositionally biased region" description="Pro residues" evidence="1">
    <location>
        <begin position="231"/>
        <end position="241"/>
    </location>
</feature>